<dbReference type="InterPro" id="IPR020843">
    <property type="entry name" value="ER"/>
</dbReference>
<evidence type="ECO:0000256" key="12">
    <source>
        <dbReference type="ARBA" id="ARBA00048843"/>
    </source>
</evidence>
<keyword evidence="15" id="KW-1185">Reference proteome</keyword>
<comment type="subcellular location">
    <subcellularLocation>
        <location evidence="1">Mitochondrion</location>
    </subcellularLocation>
</comment>
<sequence>MLAIPRHLSAAPTRPFCWFQFPSQVRKFFSPPTHADAMVFEQYGPPDKVMKLKRIPLPPLSNHTVQIKFLAAPINPADLNQIQGTYPSKPTFHPDVGAIGGNEGVAEVVAVGERVKNLTVGDWVIPTKTAIGDTVIQNGANSGVGQAVIQLAKAWGIKSINIIRDRPDIEDLTAKLKSFGADLILTEDQVRKFGTAEKIKQLGGLPKLGLNCVGGKSATNLVRLLGHSGHLVTYGGMSKEPLTLPTAPFIFQNLTCSGYWMTRWYGENSPEKRVEMLEEIFGLIREGKFKEPWCEKVDFRNGEEAVKGSVEGGKRVLVMT</sequence>
<keyword evidence="10" id="KW-0275">Fatty acid biosynthesis</keyword>
<dbReference type="PANTHER" id="PTHR43981:SF2">
    <property type="entry name" value="ENOYL-[ACYL-CARRIER-PROTEIN] REDUCTASE, MITOCHONDRIAL"/>
    <property type="match status" value="1"/>
</dbReference>
<dbReference type="InterPro" id="IPR013149">
    <property type="entry name" value="ADH-like_C"/>
</dbReference>
<evidence type="ECO:0000256" key="10">
    <source>
        <dbReference type="ARBA" id="ARBA00023160"/>
    </source>
</evidence>
<evidence type="ECO:0000313" key="15">
    <source>
        <dbReference type="Proteomes" id="UP001212841"/>
    </source>
</evidence>
<dbReference type="FunFam" id="3.40.50.720:FF:000112">
    <property type="entry name" value="Enoyl-[acyl-carrier-protein] reductase 1, mitochondrial"/>
    <property type="match status" value="1"/>
</dbReference>
<keyword evidence="5" id="KW-0521">NADP</keyword>
<accession>A0AAD5X4P4</accession>
<reference evidence="14" key="1">
    <citation type="submission" date="2020-05" db="EMBL/GenBank/DDBJ databases">
        <title>Phylogenomic resolution of chytrid fungi.</title>
        <authorList>
            <person name="Stajich J.E."/>
            <person name="Amses K."/>
            <person name="Simmons R."/>
            <person name="Seto K."/>
            <person name="Myers J."/>
            <person name="Bonds A."/>
            <person name="Quandt C.A."/>
            <person name="Barry K."/>
            <person name="Liu P."/>
            <person name="Grigoriev I."/>
            <person name="Longcore J.E."/>
            <person name="James T.Y."/>
        </authorList>
    </citation>
    <scope>NUCLEOTIDE SEQUENCE</scope>
    <source>
        <strain evidence="14">JEL0318</strain>
    </source>
</reference>
<dbReference type="InterPro" id="IPR013154">
    <property type="entry name" value="ADH-like_N"/>
</dbReference>
<evidence type="ECO:0000256" key="6">
    <source>
        <dbReference type="ARBA" id="ARBA00022946"/>
    </source>
</evidence>
<dbReference type="GO" id="GO:0005739">
    <property type="term" value="C:mitochondrion"/>
    <property type="evidence" value="ECO:0007669"/>
    <property type="project" value="UniProtKB-SubCell"/>
</dbReference>
<protein>
    <recommendedName>
        <fullName evidence="11">enoyl-[acyl-carrier-protein] reductase</fullName>
        <ecNumber evidence="11">1.3.1.104</ecNumber>
    </recommendedName>
</protein>
<evidence type="ECO:0000256" key="1">
    <source>
        <dbReference type="ARBA" id="ARBA00004173"/>
    </source>
</evidence>
<evidence type="ECO:0000256" key="2">
    <source>
        <dbReference type="ARBA" id="ARBA00010371"/>
    </source>
</evidence>
<dbReference type="GO" id="GO:0141148">
    <property type="term" value="F:enoyl-[acyl-carrier-protein] reductase (NADPH) activity"/>
    <property type="evidence" value="ECO:0007669"/>
    <property type="project" value="UniProtKB-EC"/>
</dbReference>
<dbReference type="GO" id="GO:0006633">
    <property type="term" value="P:fatty acid biosynthetic process"/>
    <property type="evidence" value="ECO:0007669"/>
    <property type="project" value="UniProtKB-KW"/>
</dbReference>
<evidence type="ECO:0000313" key="14">
    <source>
        <dbReference type="EMBL" id="KAJ3056457.1"/>
    </source>
</evidence>
<dbReference type="Pfam" id="PF00107">
    <property type="entry name" value="ADH_zinc_N"/>
    <property type="match status" value="1"/>
</dbReference>
<dbReference type="InterPro" id="IPR051034">
    <property type="entry name" value="Mito_Enoyl-ACP_Reductase"/>
</dbReference>
<evidence type="ECO:0000259" key="13">
    <source>
        <dbReference type="SMART" id="SM00829"/>
    </source>
</evidence>
<comment type="catalytic activity">
    <reaction evidence="12">
        <text>a 2,3-saturated acyl-[ACP] + NADP(+) = a (2E)-enoyl-[ACP] + NADPH + H(+)</text>
        <dbReference type="Rhea" id="RHEA:22564"/>
        <dbReference type="Rhea" id="RHEA-COMP:9925"/>
        <dbReference type="Rhea" id="RHEA-COMP:9926"/>
        <dbReference type="ChEBI" id="CHEBI:15378"/>
        <dbReference type="ChEBI" id="CHEBI:57783"/>
        <dbReference type="ChEBI" id="CHEBI:58349"/>
        <dbReference type="ChEBI" id="CHEBI:78784"/>
        <dbReference type="ChEBI" id="CHEBI:78785"/>
        <dbReference type="EC" id="1.3.1.104"/>
    </reaction>
</comment>
<keyword evidence="7" id="KW-0560">Oxidoreductase</keyword>
<dbReference type="EC" id="1.3.1.104" evidence="11"/>
<dbReference type="EMBL" id="JADGJD010000032">
    <property type="protein sequence ID" value="KAJ3056457.1"/>
    <property type="molecule type" value="Genomic_DNA"/>
</dbReference>
<evidence type="ECO:0000256" key="7">
    <source>
        <dbReference type="ARBA" id="ARBA00023002"/>
    </source>
</evidence>
<evidence type="ECO:0000256" key="4">
    <source>
        <dbReference type="ARBA" id="ARBA00022832"/>
    </source>
</evidence>
<dbReference type="InterPro" id="IPR036291">
    <property type="entry name" value="NAD(P)-bd_dom_sf"/>
</dbReference>
<dbReference type="InterPro" id="IPR011032">
    <property type="entry name" value="GroES-like_sf"/>
</dbReference>
<dbReference type="PANTHER" id="PTHR43981">
    <property type="entry name" value="ENOYL-[ACYL-CARRIER-PROTEIN] REDUCTASE, MITOCHONDRIAL"/>
    <property type="match status" value="1"/>
</dbReference>
<evidence type="ECO:0000256" key="8">
    <source>
        <dbReference type="ARBA" id="ARBA00023098"/>
    </source>
</evidence>
<evidence type="ECO:0000256" key="9">
    <source>
        <dbReference type="ARBA" id="ARBA00023128"/>
    </source>
</evidence>
<proteinExistence type="inferred from homology"/>
<comment type="caution">
    <text evidence="14">The sequence shown here is derived from an EMBL/GenBank/DDBJ whole genome shotgun (WGS) entry which is preliminary data.</text>
</comment>
<keyword evidence="8" id="KW-0443">Lipid metabolism</keyword>
<dbReference type="Pfam" id="PF08240">
    <property type="entry name" value="ADH_N"/>
    <property type="match status" value="1"/>
</dbReference>
<keyword evidence="4" id="KW-0276">Fatty acid metabolism</keyword>
<keyword evidence="3" id="KW-0444">Lipid biosynthesis</keyword>
<name>A0AAD5X4P4_9FUNG</name>
<dbReference type="SUPFAM" id="SSF51735">
    <property type="entry name" value="NAD(P)-binding Rossmann-fold domains"/>
    <property type="match status" value="1"/>
</dbReference>
<evidence type="ECO:0000256" key="11">
    <source>
        <dbReference type="ARBA" id="ARBA00038963"/>
    </source>
</evidence>
<evidence type="ECO:0000256" key="5">
    <source>
        <dbReference type="ARBA" id="ARBA00022857"/>
    </source>
</evidence>
<feature type="domain" description="Enoyl reductase (ER)" evidence="13">
    <location>
        <begin position="44"/>
        <end position="319"/>
    </location>
</feature>
<comment type="similarity">
    <text evidence="2">Belongs to the zinc-containing alcohol dehydrogenase family. Quinone oxidoreductase subfamily.</text>
</comment>
<dbReference type="AlphaFoldDB" id="A0AAD5X4P4"/>
<dbReference type="CDD" id="cd08290">
    <property type="entry name" value="ETR"/>
    <property type="match status" value="1"/>
</dbReference>
<gene>
    <name evidence="14" type="ORF">HK097_006776</name>
</gene>
<dbReference type="Gene3D" id="3.90.180.10">
    <property type="entry name" value="Medium-chain alcohol dehydrogenases, catalytic domain"/>
    <property type="match status" value="2"/>
</dbReference>
<keyword evidence="6" id="KW-0809">Transit peptide</keyword>
<dbReference type="SMART" id="SM00829">
    <property type="entry name" value="PKS_ER"/>
    <property type="match status" value="1"/>
</dbReference>
<dbReference type="SUPFAM" id="SSF50129">
    <property type="entry name" value="GroES-like"/>
    <property type="match status" value="1"/>
</dbReference>
<organism evidence="14 15">
    <name type="scientific">Rhizophlyctis rosea</name>
    <dbReference type="NCBI Taxonomy" id="64517"/>
    <lineage>
        <taxon>Eukaryota</taxon>
        <taxon>Fungi</taxon>
        <taxon>Fungi incertae sedis</taxon>
        <taxon>Chytridiomycota</taxon>
        <taxon>Chytridiomycota incertae sedis</taxon>
        <taxon>Chytridiomycetes</taxon>
        <taxon>Rhizophlyctidales</taxon>
        <taxon>Rhizophlyctidaceae</taxon>
        <taxon>Rhizophlyctis</taxon>
    </lineage>
</organism>
<dbReference type="Gene3D" id="3.40.50.720">
    <property type="entry name" value="NAD(P)-binding Rossmann-like Domain"/>
    <property type="match status" value="1"/>
</dbReference>
<keyword evidence="9" id="KW-0496">Mitochondrion</keyword>
<dbReference type="Proteomes" id="UP001212841">
    <property type="component" value="Unassembled WGS sequence"/>
</dbReference>
<evidence type="ECO:0000256" key="3">
    <source>
        <dbReference type="ARBA" id="ARBA00022516"/>
    </source>
</evidence>